<dbReference type="PROSITE" id="PS50002">
    <property type="entry name" value="SH3"/>
    <property type="match status" value="1"/>
</dbReference>
<proteinExistence type="predicted"/>
<dbReference type="AlphaFoldDB" id="A0A1J4J626"/>
<dbReference type="Gene3D" id="1.20.1270.60">
    <property type="entry name" value="Arfaptin homology (AH) domain/BAR domain"/>
    <property type="match status" value="1"/>
</dbReference>
<organism evidence="5 6">
    <name type="scientific">Tritrichomonas foetus</name>
    <dbReference type="NCBI Taxonomy" id="1144522"/>
    <lineage>
        <taxon>Eukaryota</taxon>
        <taxon>Metamonada</taxon>
        <taxon>Parabasalia</taxon>
        <taxon>Tritrichomonadida</taxon>
        <taxon>Tritrichomonadidae</taxon>
        <taxon>Tritrichomonas</taxon>
    </lineage>
</organism>
<name>A0A1J4J626_9EUKA</name>
<evidence type="ECO:0000256" key="3">
    <source>
        <dbReference type="SAM" id="Coils"/>
    </source>
</evidence>
<reference evidence="5" key="1">
    <citation type="submission" date="2016-10" db="EMBL/GenBank/DDBJ databases">
        <authorList>
            <person name="Benchimol M."/>
            <person name="Almeida L.G."/>
            <person name="Vasconcelos A.T."/>
            <person name="Perreira-Neves A."/>
            <person name="Rosa I.A."/>
            <person name="Tasca T."/>
            <person name="Bogo M.R."/>
            <person name="de Souza W."/>
        </authorList>
    </citation>
    <scope>NUCLEOTIDE SEQUENCE [LARGE SCALE GENOMIC DNA]</scope>
    <source>
        <strain evidence="5">K</strain>
    </source>
</reference>
<evidence type="ECO:0000256" key="2">
    <source>
        <dbReference type="PROSITE-ProRule" id="PRU00192"/>
    </source>
</evidence>
<dbReference type="OrthoDB" id="10534896at2759"/>
<dbReference type="VEuPathDB" id="TrichDB:TRFO_40564"/>
<evidence type="ECO:0000259" key="4">
    <source>
        <dbReference type="PROSITE" id="PS50002"/>
    </source>
</evidence>
<protein>
    <recommendedName>
        <fullName evidence="4">SH3 domain-containing protein</fullName>
    </recommendedName>
</protein>
<comment type="caution">
    <text evidence="5">The sequence shown here is derived from an EMBL/GenBank/DDBJ whole genome shotgun (WGS) entry which is preliminary data.</text>
</comment>
<dbReference type="InterPro" id="IPR001452">
    <property type="entry name" value="SH3_domain"/>
</dbReference>
<keyword evidence="6" id="KW-1185">Reference proteome</keyword>
<evidence type="ECO:0000313" key="6">
    <source>
        <dbReference type="Proteomes" id="UP000179807"/>
    </source>
</evidence>
<dbReference type="SUPFAM" id="SSF103657">
    <property type="entry name" value="BAR/IMD domain-like"/>
    <property type="match status" value="1"/>
</dbReference>
<dbReference type="InterPro" id="IPR036028">
    <property type="entry name" value="SH3-like_dom_sf"/>
</dbReference>
<evidence type="ECO:0000256" key="1">
    <source>
        <dbReference type="ARBA" id="ARBA00022443"/>
    </source>
</evidence>
<dbReference type="InterPro" id="IPR027267">
    <property type="entry name" value="AH/BAR_dom_sf"/>
</dbReference>
<gene>
    <name evidence="5" type="ORF">TRFO_40564</name>
</gene>
<feature type="domain" description="SH3" evidence="4">
    <location>
        <begin position="312"/>
        <end position="371"/>
    </location>
</feature>
<feature type="coiled-coil region" evidence="3">
    <location>
        <begin position="128"/>
        <end position="159"/>
    </location>
</feature>
<dbReference type="SMART" id="SM00326">
    <property type="entry name" value="SH3"/>
    <property type="match status" value="1"/>
</dbReference>
<dbReference type="SUPFAM" id="SSF50044">
    <property type="entry name" value="SH3-domain"/>
    <property type="match status" value="1"/>
</dbReference>
<dbReference type="EMBL" id="MLAK01001431">
    <property type="protein sequence ID" value="OHS93115.1"/>
    <property type="molecule type" value="Genomic_DNA"/>
</dbReference>
<keyword evidence="3" id="KW-0175">Coiled coil</keyword>
<sequence>MVNNSIVHSKPKSPCGDDYIISMAEGPNYSTYAETHKIMNSTYLENYNMMKQVGAYLQKFNGQIESIIVSLENLSMVTSSTRRTDAGLSQFSQIWRQMKDNALNPIENFKYTESNLREIISKQIIVVAEQYKSKMEDLIKKSNMAIQKLETIKKQAEDAHTIYMQSGNNLKNGFENQTNKIHQLKEDFVRSQNIAFELHKKLNEERALFCDEFESFLTDFEQIEQWRIEHLKEAYIELAGNIDRTAALFHTSASQISFYSNEMDPESDSKLINDSPKLKNSICSPLYQIIPVSSIATNHLDMNDVFSNEIQNGGKIGHAQTDFIGTECDQLDIFRNESVVVLSEEGDQYLCKNINECIGFVPKSIIKIVDE</sequence>
<dbReference type="GeneID" id="94847990"/>
<keyword evidence="1 2" id="KW-0728">SH3 domain</keyword>
<evidence type="ECO:0000313" key="5">
    <source>
        <dbReference type="EMBL" id="OHS93115.1"/>
    </source>
</evidence>
<accession>A0A1J4J626</accession>
<dbReference type="Proteomes" id="UP000179807">
    <property type="component" value="Unassembled WGS sequence"/>
</dbReference>
<dbReference type="RefSeq" id="XP_068346252.1">
    <property type="nucleotide sequence ID" value="XM_068513286.1"/>
</dbReference>